<gene>
    <name evidence="2" type="ORF">PNU62_04980</name>
</gene>
<keyword evidence="1" id="KW-1133">Transmembrane helix</keyword>
<accession>A0AAW6EBQ5</accession>
<name>A0AAW6EBQ5_9FIRM</name>
<organism evidence="2 3">
    <name type="scientific">Ruminococcus bicirculans</name>
    <name type="common">ex Wegman et al. 2014</name>
    <dbReference type="NCBI Taxonomy" id="1160721"/>
    <lineage>
        <taxon>Bacteria</taxon>
        <taxon>Bacillati</taxon>
        <taxon>Bacillota</taxon>
        <taxon>Clostridia</taxon>
        <taxon>Eubacteriales</taxon>
        <taxon>Oscillospiraceae</taxon>
        <taxon>Ruminococcus</taxon>
    </lineage>
</organism>
<reference evidence="2" key="1">
    <citation type="submission" date="2023-01" db="EMBL/GenBank/DDBJ databases">
        <title>Human gut microbiome strain richness.</title>
        <authorList>
            <person name="Chen-Liaw A."/>
        </authorList>
    </citation>
    <scope>NUCLEOTIDE SEQUENCE</scope>
    <source>
        <strain evidence="2">1001275st1_F4_1001275B_160808</strain>
    </source>
</reference>
<dbReference type="EMBL" id="JAQMLV010000005">
    <property type="protein sequence ID" value="MDB8744367.1"/>
    <property type="molecule type" value="Genomic_DNA"/>
</dbReference>
<keyword evidence="1" id="KW-0472">Membrane</keyword>
<comment type="caution">
    <text evidence="2">The sequence shown here is derived from an EMBL/GenBank/DDBJ whole genome shotgun (WGS) entry which is preliminary data.</text>
</comment>
<evidence type="ECO:0000313" key="3">
    <source>
        <dbReference type="Proteomes" id="UP001211015"/>
    </source>
</evidence>
<dbReference type="RefSeq" id="WP_195388216.1">
    <property type="nucleotide sequence ID" value="NZ_JADNGL010000006.1"/>
</dbReference>
<dbReference type="Proteomes" id="UP001211015">
    <property type="component" value="Unassembled WGS sequence"/>
</dbReference>
<sequence>MNRICKIIGAVAVVGAAVIAGTIFYRKGYGKGYNKALRDSDDMGDDFV</sequence>
<evidence type="ECO:0000256" key="1">
    <source>
        <dbReference type="SAM" id="Phobius"/>
    </source>
</evidence>
<keyword evidence="1" id="KW-0812">Transmembrane</keyword>
<proteinExistence type="predicted"/>
<dbReference type="AlphaFoldDB" id="A0AAW6EBQ5"/>
<evidence type="ECO:0000313" key="2">
    <source>
        <dbReference type="EMBL" id="MDB8744367.1"/>
    </source>
</evidence>
<protein>
    <submittedName>
        <fullName evidence="2">Uncharacterized protein</fullName>
    </submittedName>
</protein>
<feature type="transmembrane region" description="Helical" evidence="1">
    <location>
        <begin position="7"/>
        <end position="25"/>
    </location>
</feature>